<sequence>MKTEMAKAVIFRLDAQEHRALSMEELMLRKRLFFLERAKGNVSNSGFSASQQCAR</sequence>
<reference evidence="1" key="2">
    <citation type="journal article" date="2015" name="Data Brief">
        <title>Shoot transcriptome of the giant reed, Arundo donax.</title>
        <authorList>
            <person name="Barrero R.A."/>
            <person name="Guerrero F.D."/>
            <person name="Moolhuijzen P."/>
            <person name="Goolsby J.A."/>
            <person name="Tidwell J."/>
            <person name="Bellgard S.E."/>
            <person name="Bellgard M.I."/>
        </authorList>
    </citation>
    <scope>NUCLEOTIDE SEQUENCE</scope>
    <source>
        <tissue evidence="1">Shoot tissue taken approximately 20 cm above the soil surface</tissue>
    </source>
</reference>
<protein>
    <submittedName>
        <fullName evidence="1">Uncharacterized protein</fullName>
    </submittedName>
</protein>
<evidence type="ECO:0000313" key="1">
    <source>
        <dbReference type="EMBL" id="JAD16235.1"/>
    </source>
</evidence>
<dbReference type="EMBL" id="GBRH01281660">
    <property type="protein sequence ID" value="JAD16235.1"/>
    <property type="molecule type" value="Transcribed_RNA"/>
</dbReference>
<proteinExistence type="predicted"/>
<accession>A0A0A8XU99</accession>
<dbReference type="AlphaFoldDB" id="A0A0A8XU99"/>
<name>A0A0A8XU99_ARUDO</name>
<organism evidence="1">
    <name type="scientific">Arundo donax</name>
    <name type="common">Giant reed</name>
    <name type="synonym">Donax arundinaceus</name>
    <dbReference type="NCBI Taxonomy" id="35708"/>
    <lineage>
        <taxon>Eukaryota</taxon>
        <taxon>Viridiplantae</taxon>
        <taxon>Streptophyta</taxon>
        <taxon>Embryophyta</taxon>
        <taxon>Tracheophyta</taxon>
        <taxon>Spermatophyta</taxon>
        <taxon>Magnoliopsida</taxon>
        <taxon>Liliopsida</taxon>
        <taxon>Poales</taxon>
        <taxon>Poaceae</taxon>
        <taxon>PACMAD clade</taxon>
        <taxon>Arundinoideae</taxon>
        <taxon>Arundineae</taxon>
        <taxon>Arundo</taxon>
    </lineage>
</organism>
<reference evidence="1" key="1">
    <citation type="submission" date="2014-09" db="EMBL/GenBank/DDBJ databases">
        <authorList>
            <person name="Magalhaes I.L.F."/>
            <person name="Oliveira U."/>
            <person name="Santos F.R."/>
            <person name="Vidigal T.H.D.A."/>
            <person name="Brescovit A.D."/>
            <person name="Santos A.J."/>
        </authorList>
    </citation>
    <scope>NUCLEOTIDE SEQUENCE</scope>
    <source>
        <tissue evidence="1">Shoot tissue taken approximately 20 cm above the soil surface</tissue>
    </source>
</reference>